<evidence type="ECO:0000313" key="2">
    <source>
        <dbReference type="EMBL" id="EMD17444.1"/>
    </source>
</evidence>
<evidence type="ECO:0008006" key="4">
    <source>
        <dbReference type="Google" id="ProtNLM"/>
    </source>
</evidence>
<dbReference type="AlphaFoldDB" id="M2PPF2"/>
<dbReference type="Gene3D" id="3.30.2310.20">
    <property type="entry name" value="RelE-like"/>
    <property type="match status" value="1"/>
</dbReference>
<dbReference type="STRING" id="999415.HMPREF9943_00231"/>
<reference evidence="2 3" key="1">
    <citation type="submission" date="2013-02" db="EMBL/GenBank/DDBJ databases">
        <title>The Genome Sequence of Lactobacillus catenaformis F0143.</title>
        <authorList>
            <consortium name="The Broad Institute Genome Sequencing Platform"/>
            <person name="Earl A."/>
            <person name="Ward D."/>
            <person name="Feldgarden M."/>
            <person name="Gevers D."/>
            <person name="Izard J."/>
            <person name="Blanton J.M."/>
            <person name="Mathney J."/>
            <person name="Dewhirst F.E."/>
            <person name="Young S.K."/>
            <person name="Zeng Q."/>
            <person name="Gargeya S."/>
            <person name="Fitzgerald M."/>
            <person name="Haas B."/>
            <person name="Abouelleil A."/>
            <person name="Alvarado L."/>
            <person name="Arachchi H.M."/>
            <person name="Berlin A."/>
            <person name="Chapman S.B."/>
            <person name="Gearin G."/>
            <person name="Goldberg J."/>
            <person name="Griggs A."/>
            <person name="Gujja S."/>
            <person name="Hansen M."/>
            <person name="Heiman D."/>
            <person name="Howarth C."/>
            <person name="Larimer J."/>
            <person name="Lui A."/>
            <person name="MacDonald P.J.P."/>
            <person name="McCowen C."/>
            <person name="Montmayeur A."/>
            <person name="Murphy C."/>
            <person name="Neiman D."/>
            <person name="Pearson M."/>
            <person name="Priest M."/>
            <person name="Roberts A."/>
            <person name="Saif S."/>
            <person name="Shea T."/>
            <person name="Sisk P."/>
            <person name="Stolte C."/>
            <person name="Sykes S."/>
            <person name="Wortman J."/>
            <person name="Nusbaum C."/>
            <person name="Birren B."/>
        </authorList>
    </citation>
    <scope>NUCLEOTIDE SEQUENCE [LARGE SCALE GENOMIC DNA]</scope>
    <source>
        <strain evidence="2 3">OT 569</strain>
    </source>
</reference>
<evidence type="ECO:0000313" key="3">
    <source>
        <dbReference type="Proteomes" id="UP000011758"/>
    </source>
</evidence>
<protein>
    <recommendedName>
        <fullName evidence="4">RelE/StbE family addiction module toxin</fullName>
    </recommendedName>
</protein>
<evidence type="ECO:0000256" key="1">
    <source>
        <dbReference type="ARBA" id="ARBA00022649"/>
    </source>
</evidence>
<gene>
    <name evidence="2" type="ORF">HMPREF9943_00231</name>
</gene>
<dbReference type="RefSeq" id="WP_004801261.1">
    <property type="nucleotide sequence ID" value="NZ_KB446646.1"/>
</dbReference>
<organism evidence="2 3">
    <name type="scientific">Eggerthia catenaformis OT 569 = DSM 20559</name>
    <dbReference type="NCBI Taxonomy" id="999415"/>
    <lineage>
        <taxon>Bacteria</taxon>
        <taxon>Bacillati</taxon>
        <taxon>Bacillota</taxon>
        <taxon>Erysipelotrichia</taxon>
        <taxon>Erysipelotrichales</taxon>
        <taxon>Coprobacillaceae</taxon>
        <taxon>Eggerthia</taxon>
    </lineage>
</organism>
<sequence length="100" mass="11743">MDKYIVKLYPRAYRDLDGIYAYIAGSFLEPITASKMIDELENTIFSLESSPERGAIRRVGAYANQGYRQLFYKNYTIIYRVLKEKKEVHIVTVRYTPSNF</sequence>
<proteinExistence type="predicted"/>
<keyword evidence="1" id="KW-1277">Toxin-antitoxin system</keyword>
<dbReference type="Pfam" id="PF05016">
    <property type="entry name" value="ParE_toxin"/>
    <property type="match status" value="1"/>
</dbReference>
<name>M2PPF2_9FIRM</name>
<keyword evidence="3" id="KW-1185">Reference proteome</keyword>
<comment type="caution">
    <text evidence="2">The sequence shown here is derived from an EMBL/GenBank/DDBJ whole genome shotgun (WGS) entry which is preliminary data.</text>
</comment>
<dbReference type="eggNOG" id="COG3668">
    <property type="taxonomic scope" value="Bacteria"/>
</dbReference>
<dbReference type="OrthoDB" id="3268478at2"/>
<dbReference type="EMBL" id="AGEJ01000005">
    <property type="protein sequence ID" value="EMD17444.1"/>
    <property type="molecule type" value="Genomic_DNA"/>
</dbReference>
<dbReference type="BioCyc" id="ECAT999415-HMP:GTTI-240-MONOMER"/>
<dbReference type="InterPro" id="IPR007712">
    <property type="entry name" value="RelE/ParE_toxin"/>
</dbReference>
<dbReference type="InterPro" id="IPR035093">
    <property type="entry name" value="RelE/ParE_toxin_dom_sf"/>
</dbReference>
<dbReference type="Proteomes" id="UP000011758">
    <property type="component" value="Unassembled WGS sequence"/>
</dbReference>
<accession>M2PPF2</accession>